<dbReference type="AlphaFoldDB" id="A0A7Z0WF68"/>
<proteinExistence type="inferred from homology"/>
<dbReference type="GO" id="GO:0016758">
    <property type="term" value="F:hexosyltransferase activity"/>
    <property type="evidence" value="ECO:0007669"/>
    <property type="project" value="InterPro"/>
</dbReference>
<accession>A0A7Z0WF68</accession>
<feature type="transmembrane region" description="Helical" evidence="8">
    <location>
        <begin position="57"/>
        <end position="75"/>
    </location>
</feature>
<evidence type="ECO:0000256" key="3">
    <source>
        <dbReference type="ARBA" id="ARBA00022679"/>
    </source>
</evidence>
<keyword evidence="11" id="KW-1185">Reference proteome</keyword>
<feature type="transmembrane region" description="Helical" evidence="8">
    <location>
        <begin position="322"/>
        <end position="340"/>
    </location>
</feature>
<feature type="transmembrane region" description="Helical" evidence="8">
    <location>
        <begin position="298"/>
        <end position="315"/>
    </location>
</feature>
<sequence>MVVLGAAALSVALAFLARALVDEGPWTTFDLQVFHASGEAVLRGDNPYLYWLEQDQLSLVYPPFAGLLFALLGLLSMEAVRIVWFTGIFLAVQGIVWLTTGWIGVRRRWVRLGAGVAAAGLFLLFNPGWQELWSGNINTFLALLIVADLVRRDGARGRGVLIGVAAGIKLTPGLFILYFLLTRRFREAWTALGTFAVTVVAGFAVLPGPAWDYWRSHAWDADRIYPFPNIPLNQNLRGMLARLTGDPDVSVSWLLAAVVVAVGGLAVCVALHRRGLVTEAAVLVGVIALLVSPVSWAYHWVWLVPALIVLGAHAVRTRSWTWGGAVVLTAAAAFVAPYTFMPLDEGMTPSTVAQQFETNSLTIAGLLLLVAAVVAVVRPRPDPVPAA</sequence>
<evidence type="ECO:0000313" key="10">
    <source>
        <dbReference type="EMBL" id="OLF05818.1"/>
    </source>
</evidence>
<evidence type="ECO:0000313" key="11">
    <source>
        <dbReference type="Proteomes" id="UP000185696"/>
    </source>
</evidence>
<gene>
    <name evidence="10" type="ORF">BLA60_34070</name>
</gene>
<dbReference type="Pfam" id="PF09594">
    <property type="entry name" value="GT87"/>
    <property type="match status" value="1"/>
</dbReference>
<comment type="caution">
    <text evidence="10">The sequence shown here is derived from an EMBL/GenBank/DDBJ whole genome shotgun (WGS) entry which is preliminary data.</text>
</comment>
<keyword evidence="9" id="KW-0732">Signal</keyword>
<evidence type="ECO:0000256" key="2">
    <source>
        <dbReference type="ARBA" id="ARBA00022475"/>
    </source>
</evidence>
<dbReference type="EMBL" id="MSIF01000025">
    <property type="protein sequence ID" value="OLF05818.1"/>
    <property type="molecule type" value="Genomic_DNA"/>
</dbReference>
<keyword evidence="6 8" id="KW-0472">Membrane</keyword>
<organism evidence="10 11">
    <name type="scientific">Actinophytocola xinjiangensis</name>
    <dbReference type="NCBI Taxonomy" id="485602"/>
    <lineage>
        <taxon>Bacteria</taxon>
        <taxon>Bacillati</taxon>
        <taxon>Actinomycetota</taxon>
        <taxon>Actinomycetes</taxon>
        <taxon>Pseudonocardiales</taxon>
        <taxon>Pseudonocardiaceae</taxon>
    </lineage>
</organism>
<protein>
    <recommendedName>
        <fullName evidence="12">Alpha-1,2-mannosyltransferase</fullName>
    </recommendedName>
</protein>
<evidence type="ECO:0000256" key="8">
    <source>
        <dbReference type="SAM" id="Phobius"/>
    </source>
</evidence>
<feature type="transmembrane region" description="Helical" evidence="8">
    <location>
        <begin position="188"/>
        <end position="206"/>
    </location>
</feature>
<feature type="transmembrane region" description="Helical" evidence="8">
    <location>
        <begin position="132"/>
        <end position="150"/>
    </location>
</feature>
<dbReference type="InterPro" id="IPR018584">
    <property type="entry name" value="GT87"/>
</dbReference>
<dbReference type="Proteomes" id="UP000185696">
    <property type="component" value="Unassembled WGS sequence"/>
</dbReference>
<feature type="transmembrane region" description="Helical" evidence="8">
    <location>
        <begin position="82"/>
        <end position="103"/>
    </location>
</feature>
<keyword evidence="4 8" id="KW-0812">Transmembrane</keyword>
<evidence type="ECO:0000256" key="5">
    <source>
        <dbReference type="ARBA" id="ARBA00022989"/>
    </source>
</evidence>
<keyword evidence="3" id="KW-0808">Transferase</keyword>
<evidence type="ECO:0000256" key="1">
    <source>
        <dbReference type="ARBA" id="ARBA00004651"/>
    </source>
</evidence>
<evidence type="ECO:0000256" key="9">
    <source>
        <dbReference type="SAM" id="SignalP"/>
    </source>
</evidence>
<feature type="transmembrane region" description="Helical" evidence="8">
    <location>
        <begin position="251"/>
        <end position="271"/>
    </location>
</feature>
<feature type="transmembrane region" description="Helical" evidence="8">
    <location>
        <begin position="162"/>
        <end position="181"/>
    </location>
</feature>
<evidence type="ECO:0000256" key="6">
    <source>
        <dbReference type="ARBA" id="ARBA00023136"/>
    </source>
</evidence>
<evidence type="ECO:0000256" key="4">
    <source>
        <dbReference type="ARBA" id="ARBA00022692"/>
    </source>
</evidence>
<feature type="transmembrane region" description="Helical" evidence="8">
    <location>
        <begin position="276"/>
        <end position="292"/>
    </location>
</feature>
<dbReference type="GO" id="GO:0005886">
    <property type="term" value="C:plasma membrane"/>
    <property type="evidence" value="ECO:0007669"/>
    <property type="project" value="UniProtKB-SubCell"/>
</dbReference>
<feature type="chain" id="PRO_5038712444" description="Alpha-1,2-mannosyltransferase" evidence="9">
    <location>
        <begin position="20"/>
        <end position="387"/>
    </location>
</feature>
<feature type="transmembrane region" description="Helical" evidence="8">
    <location>
        <begin position="360"/>
        <end position="377"/>
    </location>
</feature>
<comment type="similarity">
    <text evidence="7">Belongs to the glycosyltransferase 87 family.</text>
</comment>
<comment type="subcellular location">
    <subcellularLocation>
        <location evidence="1">Cell membrane</location>
        <topology evidence="1">Multi-pass membrane protein</topology>
    </subcellularLocation>
</comment>
<evidence type="ECO:0000256" key="7">
    <source>
        <dbReference type="ARBA" id="ARBA00024033"/>
    </source>
</evidence>
<keyword evidence="2" id="KW-1003">Cell membrane</keyword>
<keyword evidence="5 8" id="KW-1133">Transmembrane helix</keyword>
<name>A0A7Z0WF68_9PSEU</name>
<feature type="transmembrane region" description="Helical" evidence="8">
    <location>
        <begin position="109"/>
        <end position="125"/>
    </location>
</feature>
<feature type="signal peptide" evidence="9">
    <location>
        <begin position="1"/>
        <end position="19"/>
    </location>
</feature>
<reference evidence="10 11" key="1">
    <citation type="submission" date="2016-12" db="EMBL/GenBank/DDBJ databases">
        <title>The draft genome sequence of Actinophytocola xinjiangensis.</title>
        <authorList>
            <person name="Wang W."/>
            <person name="Yuan L."/>
        </authorList>
    </citation>
    <scope>NUCLEOTIDE SEQUENCE [LARGE SCALE GENOMIC DNA]</scope>
    <source>
        <strain evidence="10 11">CGMCC 4.4663</strain>
    </source>
</reference>
<evidence type="ECO:0008006" key="12">
    <source>
        <dbReference type="Google" id="ProtNLM"/>
    </source>
</evidence>